<dbReference type="SUPFAM" id="SSF52540">
    <property type="entry name" value="P-loop containing nucleoside triphosphate hydrolases"/>
    <property type="match status" value="1"/>
</dbReference>
<accession>A0AAI8VJ99</accession>
<dbReference type="InterPro" id="IPR052279">
    <property type="entry name" value="EngB_GTPase"/>
</dbReference>
<dbReference type="PANTHER" id="PTHR46498:SF1">
    <property type="entry name" value="GTP-BINDING PROTEIN 8"/>
    <property type="match status" value="1"/>
</dbReference>
<dbReference type="InterPro" id="IPR006073">
    <property type="entry name" value="GTP-bd"/>
</dbReference>
<feature type="region of interest" description="Disordered" evidence="5">
    <location>
        <begin position="398"/>
        <end position="574"/>
    </location>
</feature>
<feature type="domain" description="EngB-type G" evidence="6">
    <location>
        <begin position="116"/>
        <end position="327"/>
    </location>
</feature>
<feature type="compositionally biased region" description="Polar residues" evidence="5">
    <location>
        <begin position="413"/>
        <end position="424"/>
    </location>
</feature>
<dbReference type="PROSITE" id="PS51706">
    <property type="entry name" value="G_ENGB"/>
    <property type="match status" value="1"/>
</dbReference>
<evidence type="ECO:0000313" key="7">
    <source>
        <dbReference type="EMBL" id="CAJ2505576.1"/>
    </source>
</evidence>
<dbReference type="Gene3D" id="3.40.50.300">
    <property type="entry name" value="P-loop containing nucleotide triphosphate hydrolases"/>
    <property type="match status" value="1"/>
</dbReference>
<dbReference type="CDD" id="cd01876">
    <property type="entry name" value="YihA_EngB"/>
    <property type="match status" value="1"/>
</dbReference>
<dbReference type="InterPro" id="IPR027417">
    <property type="entry name" value="P-loop_NTPase"/>
</dbReference>
<feature type="region of interest" description="Disordered" evidence="5">
    <location>
        <begin position="359"/>
        <end position="382"/>
    </location>
</feature>
<gene>
    <name evidence="7" type="ORF">KHLLAP_LOCUS6044</name>
</gene>
<feature type="compositionally biased region" description="Polar residues" evidence="5">
    <location>
        <begin position="509"/>
        <end position="519"/>
    </location>
</feature>
<reference evidence="7" key="1">
    <citation type="submission" date="2023-10" db="EMBL/GenBank/DDBJ databases">
        <authorList>
            <person name="Hackl T."/>
        </authorList>
    </citation>
    <scope>NUCLEOTIDE SEQUENCE</scope>
</reference>
<keyword evidence="8" id="KW-1185">Reference proteome</keyword>
<feature type="compositionally biased region" description="Basic and acidic residues" evidence="5">
    <location>
        <begin position="480"/>
        <end position="504"/>
    </location>
</feature>
<comment type="caution">
    <text evidence="7">The sequence shown here is derived from an EMBL/GenBank/DDBJ whole genome shotgun (WGS) entry which is preliminary data.</text>
</comment>
<evidence type="ECO:0000256" key="2">
    <source>
        <dbReference type="ARBA" id="ARBA00022741"/>
    </source>
</evidence>
<evidence type="ECO:0000259" key="6">
    <source>
        <dbReference type="PROSITE" id="PS51706"/>
    </source>
</evidence>
<organism evidence="7 8">
    <name type="scientific">Anthostomella pinea</name>
    <dbReference type="NCBI Taxonomy" id="933095"/>
    <lineage>
        <taxon>Eukaryota</taxon>
        <taxon>Fungi</taxon>
        <taxon>Dikarya</taxon>
        <taxon>Ascomycota</taxon>
        <taxon>Pezizomycotina</taxon>
        <taxon>Sordariomycetes</taxon>
        <taxon>Xylariomycetidae</taxon>
        <taxon>Xylariales</taxon>
        <taxon>Xylariaceae</taxon>
        <taxon>Anthostomella</taxon>
    </lineage>
</organism>
<protein>
    <submittedName>
        <fullName evidence="7">Uu.00g129700.m01.CDS01</fullName>
    </submittedName>
</protein>
<dbReference type="GO" id="GO:0046872">
    <property type="term" value="F:metal ion binding"/>
    <property type="evidence" value="ECO:0007669"/>
    <property type="project" value="UniProtKB-KW"/>
</dbReference>
<feature type="compositionally biased region" description="Basic and acidic residues" evidence="5">
    <location>
        <begin position="533"/>
        <end position="553"/>
    </location>
</feature>
<dbReference type="Pfam" id="PF01926">
    <property type="entry name" value="MMR_HSR1"/>
    <property type="match status" value="1"/>
</dbReference>
<evidence type="ECO:0000256" key="1">
    <source>
        <dbReference type="ARBA" id="ARBA00022723"/>
    </source>
</evidence>
<sequence>MAASKQLQALLAMPASLRPVMLGASAQLRLTPTRLFSTSTVYHATPKYPNVAALLVPEFRTSPLAEISPDELFKSSSLSSAPNKPVEDELTKLFTKVPAVFAHAGSDFYQLKKNTRIPEVCILGRSNVGKSSFVNALANRQSNSLAWVSSKAGRTRSINTYGFGPPPSMKALKGQAAEFKGKEDIPNHTFHLVDMPGYGHASLKEWGRNIALYLNKRNGVQGAIVLIDAEVGPKDSDFHLLELLSRADLRTAIVLTKADKVKSGLEGMRKTCEKLWDGIRDIENRLTETRWGWERDIFVTAVGARDHAVVSSTVTTARLAVARLAGLVKDDRPAVAERDRKWSGKIISFDDLEYAPSKVTAAPAQDTESMETSASSHASKVAENSITASSSFAELEQASKVNGRGATRPRINTAFSNDSWNNTPRAHARAFHTTTTLPRAGDRRGADELLPRGRQSQPGHEEFQRILSEFVSGLTTMPGPKDELRRMQQARERRSTTSTTDKKSNSNSLQKLDQRQAQQLRKRFPEQAARTQAVHERRLTREQEKQQRRRESVDLDAEWPADTPPRGGGGKRAKGMSEVVDADVFNDAFDGSSGLGGKVKIGSKGGQTKAGKKAAKQREALDPFEAQFAQRTGGDKGHGGGAIF</sequence>
<dbReference type="InterPro" id="IPR030393">
    <property type="entry name" value="G_ENGB_dom"/>
</dbReference>
<feature type="compositionally biased region" description="Basic and acidic residues" evidence="5">
    <location>
        <begin position="440"/>
        <end position="451"/>
    </location>
</feature>
<proteinExistence type="predicted"/>
<feature type="compositionally biased region" description="Gly residues" evidence="5">
    <location>
        <begin position="595"/>
        <end position="605"/>
    </location>
</feature>
<dbReference type="PANTHER" id="PTHR46498">
    <property type="entry name" value="GTP-BINDING PROTEIN 8"/>
    <property type="match status" value="1"/>
</dbReference>
<feature type="compositionally biased region" description="Polar residues" evidence="5">
    <location>
        <begin position="366"/>
        <end position="382"/>
    </location>
</feature>
<keyword evidence="4" id="KW-0342">GTP-binding</keyword>
<dbReference type="AlphaFoldDB" id="A0AAI8VJ99"/>
<name>A0AAI8VJ99_9PEZI</name>
<evidence type="ECO:0000256" key="5">
    <source>
        <dbReference type="SAM" id="MobiDB-lite"/>
    </source>
</evidence>
<dbReference type="Proteomes" id="UP001295740">
    <property type="component" value="Unassembled WGS sequence"/>
</dbReference>
<dbReference type="EMBL" id="CAUWAG010000007">
    <property type="protein sequence ID" value="CAJ2505576.1"/>
    <property type="molecule type" value="Genomic_DNA"/>
</dbReference>
<keyword evidence="3" id="KW-0460">Magnesium</keyword>
<evidence type="ECO:0000256" key="3">
    <source>
        <dbReference type="ARBA" id="ARBA00022842"/>
    </source>
</evidence>
<dbReference type="GO" id="GO:0005525">
    <property type="term" value="F:GTP binding"/>
    <property type="evidence" value="ECO:0007669"/>
    <property type="project" value="UniProtKB-KW"/>
</dbReference>
<dbReference type="GO" id="GO:0005739">
    <property type="term" value="C:mitochondrion"/>
    <property type="evidence" value="ECO:0007669"/>
    <property type="project" value="TreeGrafter"/>
</dbReference>
<keyword evidence="2" id="KW-0547">Nucleotide-binding</keyword>
<evidence type="ECO:0000313" key="8">
    <source>
        <dbReference type="Proteomes" id="UP001295740"/>
    </source>
</evidence>
<keyword evidence="1" id="KW-0479">Metal-binding</keyword>
<evidence type="ECO:0000256" key="4">
    <source>
        <dbReference type="ARBA" id="ARBA00023134"/>
    </source>
</evidence>
<feature type="region of interest" description="Disordered" evidence="5">
    <location>
        <begin position="595"/>
        <end position="644"/>
    </location>
</feature>